<protein>
    <submittedName>
        <fullName evidence="2">Uncharacterized protein</fullName>
    </submittedName>
</protein>
<dbReference type="EMBL" id="LSYV01000004">
    <property type="protein sequence ID" value="KXZ55199.1"/>
    <property type="molecule type" value="Genomic_DNA"/>
</dbReference>
<organism evidence="2 3">
    <name type="scientific">Gonium pectorale</name>
    <name type="common">Green alga</name>
    <dbReference type="NCBI Taxonomy" id="33097"/>
    <lineage>
        <taxon>Eukaryota</taxon>
        <taxon>Viridiplantae</taxon>
        <taxon>Chlorophyta</taxon>
        <taxon>core chlorophytes</taxon>
        <taxon>Chlorophyceae</taxon>
        <taxon>CS clade</taxon>
        <taxon>Chlamydomonadales</taxon>
        <taxon>Volvocaceae</taxon>
        <taxon>Gonium</taxon>
    </lineage>
</organism>
<gene>
    <name evidence="2" type="ORF">GPECTOR_3g343</name>
</gene>
<evidence type="ECO:0000313" key="2">
    <source>
        <dbReference type="EMBL" id="KXZ55199.1"/>
    </source>
</evidence>
<keyword evidence="3" id="KW-1185">Reference proteome</keyword>
<dbReference type="AlphaFoldDB" id="A0A150GZB5"/>
<name>A0A150GZB5_GONPE</name>
<evidence type="ECO:0000313" key="3">
    <source>
        <dbReference type="Proteomes" id="UP000075714"/>
    </source>
</evidence>
<reference evidence="3" key="1">
    <citation type="journal article" date="2016" name="Nat. Commun.">
        <title>The Gonium pectorale genome demonstrates co-option of cell cycle regulation during the evolution of multicellularity.</title>
        <authorList>
            <person name="Hanschen E.R."/>
            <person name="Marriage T.N."/>
            <person name="Ferris P.J."/>
            <person name="Hamaji T."/>
            <person name="Toyoda A."/>
            <person name="Fujiyama A."/>
            <person name="Neme R."/>
            <person name="Noguchi H."/>
            <person name="Minakuchi Y."/>
            <person name="Suzuki M."/>
            <person name="Kawai-Toyooka H."/>
            <person name="Smith D.R."/>
            <person name="Sparks H."/>
            <person name="Anderson J."/>
            <person name="Bakaric R."/>
            <person name="Luria V."/>
            <person name="Karger A."/>
            <person name="Kirschner M.W."/>
            <person name="Durand P.M."/>
            <person name="Michod R.E."/>
            <person name="Nozaki H."/>
            <person name="Olson B.J."/>
        </authorList>
    </citation>
    <scope>NUCLEOTIDE SEQUENCE [LARGE SCALE GENOMIC DNA]</scope>
    <source>
        <strain evidence="3">NIES-2863</strain>
    </source>
</reference>
<feature type="region of interest" description="Disordered" evidence="1">
    <location>
        <begin position="1"/>
        <end position="37"/>
    </location>
</feature>
<dbReference type="OrthoDB" id="529699at2759"/>
<accession>A0A150GZB5</accession>
<proteinExistence type="predicted"/>
<sequence length="197" mass="20782">MAKREPISGAQFEDFPQTHRRNVAPPVQNQLGPGLQPLDEARQLPVALARSRVAHDGAEMHEDPTCFVSTAGREAAAAGSLLPPLMSSYQAMQAGLPLEQKKRTGRKMMAPPSEAARQGPGSFFGGAGGGGLGGVRNDSPAVLNLGTTRASPHVPGYCGHIPKTMTAADPIPTRTIDKSLILENYKPYGSGYTGRKL</sequence>
<evidence type="ECO:0000256" key="1">
    <source>
        <dbReference type="SAM" id="MobiDB-lite"/>
    </source>
</evidence>
<dbReference type="Proteomes" id="UP000075714">
    <property type="component" value="Unassembled WGS sequence"/>
</dbReference>
<comment type="caution">
    <text evidence="2">The sequence shown here is derived from an EMBL/GenBank/DDBJ whole genome shotgun (WGS) entry which is preliminary data.</text>
</comment>